<feature type="domain" description="RRM" evidence="6">
    <location>
        <begin position="9"/>
        <end position="86"/>
    </location>
</feature>
<dbReference type="SMART" id="SM00360">
    <property type="entry name" value="RRM"/>
    <property type="match status" value="1"/>
</dbReference>
<dbReference type="CDD" id="cd12336">
    <property type="entry name" value="RRM_RBM7_like"/>
    <property type="match status" value="1"/>
</dbReference>
<reference evidence="7" key="1">
    <citation type="submission" date="2022-07" db="EMBL/GenBank/DDBJ databases">
        <title>Chromosome-level genome of Muraenolepis orangiensis.</title>
        <authorList>
            <person name="Kim J."/>
        </authorList>
    </citation>
    <scope>NUCLEOTIDE SEQUENCE</scope>
    <source>
        <strain evidence="7">KU_S4_2022</strain>
        <tissue evidence="7">Muscle</tissue>
    </source>
</reference>
<evidence type="ECO:0000256" key="1">
    <source>
        <dbReference type="ARBA" id="ARBA00004642"/>
    </source>
</evidence>
<dbReference type="SUPFAM" id="SSF54928">
    <property type="entry name" value="RNA-binding domain, RBD"/>
    <property type="match status" value="1"/>
</dbReference>
<evidence type="ECO:0000256" key="3">
    <source>
        <dbReference type="ARBA" id="ARBA00023242"/>
    </source>
</evidence>
<evidence type="ECO:0000256" key="2">
    <source>
        <dbReference type="ARBA" id="ARBA00022884"/>
    </source>
</evidence>
<evidence type="ECO:0000313" key="7">
    <source>
        <dbReference type="EMBL" id="KAJ3590408.1"/>
    </source>
</evidence>
<feature type="compositionally biased region" description="Basic and acidic residues" evidence="5">
    <location>
        <begin position="206"/>
        <end position="233"/>
    </location>
</feature>
<comment type="subcellular location">
    <subcellularLocation>
        <location evidence="1">Nucleus</location>
        <location evidence="1">Nucleoplasm</location>
    </subcellularLocation>
</comment>
<dbReference type="OrthoDB" id="407442at2759"/>
<dbReference type="GO" id="GO:0005654">
    <property type="term" value="C:nucleoplasm"/>
    <property type="evidence" value="ECO:0007669"/>
    <property type="project" value="UniProtKB-SubCell"/>
</dbReference>
<gene>
    <name evidence="7" type="ORF">NHX12_008359</name>
</gene>
<keyword evidence="2 4" id="KW-0694">RNA-binding</keyword>
<dbReference type="Proteomes" id="UP001148018">
    <property type="component" value="Unassembled WGS sequence"/>
</dbReference>
<dbReference type="PANTHER" id="PTHR13798:SF11">
    <property type="entry name" value="RNA-BINDING PROTEIN 7-RELATED"/>
    <property type="match status" value="1"/>
</dbReference>
<dbReference type="EMBL" id="JANIIK010000114">
    <property type="protein sequence ID" value="KAJ3590408.1"/>
    <property type="molecule type" value="Genomic_DNA"/>
</dbReference>
<comment type="caution">
    <text evidence="7">The sequence shown here is derived from an EMBL/GenBank/DDBJ whole genome shotgun (WGS) entry which is preliminary data.</text>
</comment>
<dbReference type="InterPro" id="IPR012677">
    <property type="entry name" value="Nucleotide-bd_a/b_plait_sf"/>
</dbReference>
<dbReference type="PANTHER" id="PTHR13798">
    <property type="entry name" value="RNA BINDING MOTIF RBM PROTEIN -RELATED"/>
    <property type="match status" value="1"/>
</dbReference>
<dbReference type="AlphaFoldDB" id="A0A9Q0DL70"/>
<dbReference type="GO" id="GO:0000381">
    <property type="term" value="P:regulation of alternative mRNA splicing, via spliceosome"/>
    <property type="evidence" value="ECO:0007669"/>
    <property type="project" value="TreeGrafter"/>
</dbReference>
<dbReference type="Pfam" id="PF00076">
    <property type="entry name" value="RRM_1"/>
    <property type="match status" value="1"/>
</dbReference>
<dbReference type="GO" id="GO:0003727">
    <property type="term" value="F:single-stranded RNA binding"/>
    <property type="evidence" value="ECO:0007669"/>
    <property type="project" value="TreeGrafter"/>
</dbReference>
<feature type="region of interest" description="Disordered" evidence="5">
    <location>
        <begin position="84"/>
        <end position="131"/>
    </location>
</feature>
<keyword evidence="8" id="KW-1185">Reference proteome</keyword>
<evidence type="ECO:0000256" key="4">
    <source>
        <dbReference type="PROSITE-ProRule" id="PRU00176"/>
    </source>
</evidence>
<organism evidence="7 8">
    <name type="scientific">Muraenolepis orangiensis</name>
    <name type="common">Patagonian moray cod</name>
    <dbReference type="NCBI Taxonomy" id="630683"/>
    <lineage>
        <taxon>Eukaryota</taxon>
        <taxon>Metazoa</taxon>
        <taxon>Chordata</taxon>
        <taxon>Craniata</taxon>
        <taxon>Vertebrata</taxon>
        <taxon>Euteleostomi</taxon>
        <taxon>Actinopterygii</taxon>
        <taxon>Neopterygii</taxon>
        <taxon>Teleostei</taxon>
        <taxon>Neoteleostei</taxon>
        <taxon>Acanthomorphata</taxon>
        <taxon>Zeiogadaria</taxon>
        <taxon>Gadariae</taxon>
        <taxon>Gadiformes</taxon>
        <taxon>Muraenolepidoidei</taxon>
        <taxon>Muraenolepididae</taxon>
        <taxon>Muraenolepis</taxon>
    </lineage>
</organism>
<dbReference type="InterPro" id="IPR000504">
    <property type="entry name" value="RRM_dom"/>
</dbReference>
<name>A0A9Q0DL70_9TELE</name>
<protein>
    <recommendedName>
        <fullName evidence="6">RRM domain-containing protein</fullName>
    </recommendedName>
</protein>
<evidence type="ECO:0000259" key="6">
    <source>
        <dbReference type="PROSITE" id="PS50102"/>
    </source>
</evidence>
<feature type="compositionally biased region" description="Polar residues" evidence="5">
    <location>
        <begin position="84"/>
        <end position="116"/>
    </location>
</feature>
<dbReference type="PROSITE" id="PS50102">
    <property type="entry name" value="RRM"/>
    <property type="match status" value="1"/>
</dbReference>
<dbReference type="InterPro" id="IPR052285">
    <property type="entry name" value="NEXT_complex_subunit"/>
</dbReference>
<keyword evidence="3" id="KW-0539">Nucleus</keyword>
<evidence type="ECO:0000313" key="8">
    <source>
        <dbReference type="Proteomes" id="UP001148018"/>
    </source>
</evidence>
<dbReference type="Gene3D" id="3.30.70.330">
    <property type="match status" value="1"/>
</dbReference>
<sequence>MGIEEEADRTLFIRNLDHRVSEEILFELFVQAGPLSKTKIPKDPEGRQKTFGFAVFRHEESVPYAMRLLDGTALFGKTIGVQFRSGSSHSNGPAKTTSPGTTPNPHGLSTVQLNSPPYTPPPQMQRSFSSPDSLQKNVVMNNMMWQLQQMQQLQQMNGGLAGPPQRNQAAAAGNSRQQDANNPPHWQRSSQQYGGSGGNDGYRGQRYTEEPAASRHQQSSRDRRTGRNHDDGAGSRPYDTNRGGSRGYQDGRHRRY</sequence>
<feature type="region of interest" description="Disordered" evidence="5">
    <location>
        <begin position="157"/>
        <end position="256"/>
    </location>
</feature>
<proteinExistence type="predicted"/>
<dbReference type="InterPro" id="IPR035979">
    <property type="entry name" value="RBD_domain_sf"/>
</dbReference>
<accession>A0A9Q0DL70</accession>
<evidence type="ECO:0000256" key="5">
    <source>
        <dbReference type="SAM" id="MobiDB-lite"/>
    </source>
</evidence>